<dbReference type="NCBIfam" id="TIGR02444">
    <property type="entry name" value="TIGR02444 family protein"/>
    <property type="match status" value="1"/>
</dbReference>
<dbReference type="Proteomes" id="UP000256763">
    <property type="component" value="Unassembled WGS sequence"/>
</dbReference>
<dbReference type="AlphaFoldDB" id="A0A3E0X292"/>
<dbReference type="RefSeq" id="WP_116300423.1">
    <property type="nucleotide sequence ID" value="NZ_NFZV01000001.1"/>
</dbReference>
<evidence type="ECO:0000313" key="1">
    <source>
        <dbReference type="EMBL" id="RFA39607.1"/>
    </source>
</evidence>
<dbReference type="InterPro" id="IPR012659">
    <property type="entry name" value="CHP02444"/>
</dbReference>
<gene>
    <name evidence="1" type="ORF">CAL65_02320</name>
</gene>
<sequence length="187" mass="21042">MDEADKLWEFAVAVYEDETVKSTCLNVQARYGLSVSLLLGSIWTGIQGYGRLGATDLETTIRRSVEWHRDVIEPIRAVRRQLRQQPPAGAEEATHALRRQLVDAELDAERLEQRLFLEDFTATDPASAEPERWRDAAVNASLLTRKSCPRPEPEALDALARIIHAICPQANYADLYGEIENVWAVGQ</sequence>
<dbReference type="OrthoDB" id="5795846at2"/>
<comment type="caution">
    <text evidence="1">The sequence shown here is derived from an EMBL/GenBank/DDBJ whole genome shotgun (WGS) entry which is preliminary data.</text>
</comment>
<organism evidence="1 2">
    <name type="scientific">Alkalilimnicola ehrlichii</name>
    <dbReference type="NCBI Taxonomy" id="351052"/>
    <lineage>
        <taxon>Bacteria</taxon>
        <taxon>Pseudomonadati</taxon>
        <taxon>Pseudomonadota</taxon>
        <taxon>Gammaproteobacteria</taxon>
        <taxon>Chromatiales</taxon>
        <taxon>Ectothiorhodospiraceae</taxon>
        <taxon>Alkalilimnicola</taxon>
    </lineage>
</organism>
<accession>A0A3E0X292</accession>
<reference evidence="2" key="1">
    <citation type="submission" date="2017-05" db="EMBL/GenBank/DDBJ databases">
        <authorList>
            <person name="Sharma S."/>
            <person name="Sidhu C."/>
            <person name="Pinnaka A.K."/>
        </authorList>
    </citation>
    <scope>NUCLEOTIDE SEQUENCE [LARGE SCALE GENOMIC DNA]</scope>
    <source>
        <strain evidence="2">AK93</strain>
    </source>
</reference>
<keyword evidence="2" id="KW-1185">Reference proteome</keyword>
<evidence type="ECO:0000313" key="2">
    <source>
        <dbReference type="Proteomes" id="UP000256763"/>
    </source>
</evidence>
<dbReference type="Pfam" id="PF09523">
    <property type="entry name" value="DUF2390"/>
    <property type="match status" value="1"/>
</dbReference>
<protein>
    <submittedName>
        <fullName evidence="1">TIGR02444 family protein</fullName>
    </submittedName>
</protein>
<name>A0A3E0X292_9GAMM</name>
<dbReference type="EMBL" id="NFZW01000001">
    <property type="protein sequence ID" value="RFA39607.1"/>
    <property type="molecule type" value="Genomic_DNA"/>
</dbReference>
<proteinExistence type="predicted"/>